<dbReference type="InterPro" id="IPR026906">
    <property type="entry name" value="LRR_5"/>
</dbReference>
<gene>
    <name evidence="2" type="ORF">H8S02_00940</name>
</gene>
<accession>A0ABR7GJM2</accession>
<dbReference type="InterPro" id="IPR032675">
    <property type="entry name" value="LRR_dom_sf"/>
</dbReference>
<name>A0ABR7GJM2_9FIRM</name>
<feature type="region of interest" description="Disordered" evidence="1">
    <location>
        <begin position="1232"/>
        <end position="1331"/>
    </location>
</feature>
<organism evidence="2 3">
    <name type="scientific">Agathobaculum hominis</name>
    <dbReference type="NCBI Taxonomy" id="2763014"/>
    <lineage>
        <taxon>Bacteria</taxon>
        <taxon>Bacillati</taxon>
        <taxon>Bacillota</taxon>
        <taxon>Clostridia</taxon>
        <taxon>Eubacteriales</taxon>
        <taxon>Butyricicoccaceae</taxon>
        <taxon>Agathobaculum</taxon>
    </lineage>
</organism>
<dbReference type="RefSeq" id="WP_186968818.1">
    <property type="nucleotide sequence ID" value="NZ_JACOPK010000001.1"/>
</dbReference>
<dbReference type="PANTHER" id="PTHR45661:SF3">
    <property type="entry name" value="IG-LIKE DOMAIN-CONTAINING PROTEIN"/>
    <property type="match status" value="1"/>
</dbReference>
<evidence type="ECO:0000256" key="1">
    <source>
        <dbReference type="SAM" id="MobiDB-lite"/>
    </source>
</evidence>
<dbReference type="PANTHER" id="PTHR45661">
    <property type="entry name" value="SURFACE ANTIGEN"/>
    <property type="match status" value="1"/>
</dbReference>
<comment type="caution">
    <text evidence="2">The sequence shown here is derived from an EMBL/GenBank/DDBJ whole genome shotgun (WGS) entry which is preliminary data.</text>
</comment>
<dbReference type="SUPFAM" id="SSF52058">
    <property type="entry name" value="L domain-like"/>
    <property type="match status" value="1"/>
</dbReference>
<feature type="compositionally biased region" description="Low complexity" evidence="1">
    <location>
        <begin position="199"/>
        <end position="221"/>
    </location>
</feature>
<evidence type="ECO:0000313" key="3">
    <source>
        <dbReference type="Proteomes" id="UP000641741"/>
    </source>
</evidence>
<protein>
    <submittedName>
        <fullName evidence="2">Leucine-rich repeat protein</fullName>
    </submittedName>
</protein>
<dbReference type="Gene3D" id="3.80.10.10">
    <property type="entry name" value="Ribonuclease Inhibitor"/>
    <property type="match status" value="2"/>
</dbReference>
<feature type="compositionally biased region" description="Polar residues" evidence="1">
    <location>
        <begin position="178"/>
        <end position="190"/>
    </location>
</feature>
<feature type="compositionally biased region" description="Acidic residues" evidence="1">
    <location>
        <begin position="1253"/>
        <end position="1264"/>
    </location>
</feature>
<feature type="compositionally biased region" description="Polar residues" evidence="1">
    <location>
        <begin position="1265"/>
        <end position="1276"/>
    </location>
</feature>
<dbReference type="Pfam" id="PF13306">
    <property type="entry name" value="LRR_5"/>
    <property type="match status" value="2"/>
</dbReference>
<proteinExistence type="predicted"/>
<keyword evidence="3" id="KW-1185">Reference proteome</keyword>
<feature type="region of interest" description="Disordered" evidence="1">
    <location>
        <begin position="164"/>
        <end position="259"/>
    </location>
</feature>
<feature type="compositionally biased region" description="Polar residues" evidence="1">
    <location>
        <begin position="1288"/>
        <end position="1299"/>
    </location>
</feature>
<evidence type="ECO:0000313" key="2">
    <source>
        <dbReference type="EMBL" id="MBC5694523.1"/>
    </source>
</evidence>
<dbReference type="EMBL" id="JACOPK010000001">
    <property type="protein sequence ID" value="MBC5694523.1"/>
    <property type="molecule type" value="Genomic_DNA"/>
</dbReference>
<feature type="compositionally biased region" description="Basic and acidic residues" evidence="1">
    <location>
        <begin position="75"/>
        <end position="99"/>
    </location>
</feature>
<dbReference type="Proteomes" id="UP000641741">
    <property type="component" value="Unassembled WGS sequence"/>
</dbReference>
<sequence length="1331" mass="145390">MGLKELYTATGAKIFGTASTVKTIGAAAAASAVIAGAAAGVHAFTSGRDFTPDGAGRAIRTNQVHFDGSENTIGRQDEQTKNGESEIYERDESAEEKQKPQTGDSASYLFENVKQQEKPSGLLDRDGTAAAIAGTVPAAGAASVQPGTVLDIVKDPAAADIVLHPSDVAQVTPPTGGDTANSGGDTTPNQPFRPATPDSSSGSSSSGGETGGTATPDAPVTPVTPPAPSKPQQTDGKPPEQTSEEKGPDIPWFDSGTRYDGTVTLPSDSEVRIVGRIDSTDALYAGQIVNDADIVRALYAYVMAGEKIYYWTSSDLGKYIRINRVSFDGGKTWLTDFSNNIEIPKSAGDQSMQIDMSYRFSENSAWTEYRPDEGNAYIDCTVAPHRILVLGRELTDKDTEIPLDIVLNSDYSYNEFSRRLNLFALQRRLYEKLYGWDSGTSYDELPPIDRLFSGWTEDGRRVSWDYTCDGGRHVLQPSDFVKVPENLTVRLKINKGMTYELQTLTGFDESALTEDEGYGTLTIPEYVQAVALETDGREESPVTYLPYLVGTMEIPASVVYIKPDSISSVLDAYRVAEDSEYYASTEDGILTSRDGTEYLAIPENNENVTVPENVTSVRLPESYCGTVTLMAQSEDRMPSVNFEELHGSVIVQPELLNAFVTKYGRQLDGTETTVSVDGGDAKYEVHDGYLTHQEDGAAVLDRVVTDAEIYRLPQGVDRIAANAFAGSTVKILITDAKTSYAADSFKDSMVSYVTCEDETQKAEINKKLDEAGVAEVEFAASGTSDDGCFYVKSDGKIVVVNAPDGISEYYGEIIIDGEKKTVDSIAAHAFDGCTTLEYVSLPETVKTIGVSAFKNCTALSGVLLGSKDSVTIMEHAFNNCTNLRFIASNAKNMELKNDYDILSESGSETLYGQLWCLAGSEGFDDSWGCYEPRSDWRDETDIAEFRVIDCNGANVLYGCNAEVESELWEGSRLDSWIALRAAGPPAEGGTITLPETTIAINNYCFAQLDCAFTINWEELPRLVHIYDSAFAQSGLTGVIHPVQSTYMMLIRNAAFYQTNIVEADFSDVSLEDYGESTLADCKQLQSVSFGWVCRKSDGEFMSIIPTGSFYGCDALTDLYFTTEKPIGLLTWYPHAPFQFADGIYDRNIRIHVPEGCEEAYFRAWKPMFIGYTDEEIENGTYYIDMSMFELSWMEWYFPEDRWPEFVQAVCDYRAIHGENNLRAMMGMELLEEPENPEEHKEDYGYADPFGGDIELDIEIPDENPDITQDGQTASDETISDETGGENISGETVTGESTPSADAPDGEDSASADTNNTEPAPETTDAAEGENT</sequence>
<feature type="region of interest" description="Disordered" evidence="1">
    <location>
        <begin position="69"/>
        <end position="104"/>
    </location>
</feature>
<reference evidence="2 3" key="1">
    <citation type="submission" date="2020-08" db="EMBL/GenBank/DDBJ databases">
        <title>Genome public.</title>
        <authorList>
            <person name="Liu C."/>
            <person name="Sun Q."/>
        </authorList>
    </citation>
    <scope>NUCLEOTIDE SEQUENCE [LARGE SCALE GENOMIC DNA]</scope>
    <source>
        <strain evidence="2 3">M2</strain>
    </source>
</reference>
<dbReference type="InterPro" id="IPR053139">
    <property type="entry name" value="Surface_bspA-like"/>
</dbReference>